<evidence type="ECO:0000313" key="4">
    <source>
        <dbReference type="Proteomes" id="UP000717585"/>
    </source>
</evidence>
<reference evidence="3" key="1">
    <citation type="submission" date="2021-05" db="EMBL/GenBank/DDBJ databases">
        <title>A free-living protist that lacks canonical eukaryotic 1 DNA replication and segregation systems.</title>
        <authorList>
            <person name="Salas-Leiva D.E."/>
            <person name="Tromer E.C."/>
            <person name="Curtis B.A."/>
            <person name="Jerlstrom-Hultqvist J."/>
            <person name="Kolisko M."/>
            <person name="Yi Z."/>
            <person name="Salas-Leiva J.S."/>
            <person name="Gallot-Lavallee L."/>
            <person name="Kops G.J.P.L."/>
            <person name="Archibald J.M."/>
            <person name="Simpson A.G.B."/>
            <person name="Roger A.J."/>
        </authorList>
    </citation>
    <scope>NUCLEOTIDE SEQUENCE</scope>
    <source>
        <strain evidence="3">BICM</strain>
    </source>
</reference>
<gene>
    <name evidence="3" type="ORF">J8273_7462</name>
</gene>
<evidence type="ECO:0000256" key="1">
    <source>
        <dbReference type="SAM" id="Coils"/>
    </source>
</evidence>
<dbReference type="AlphaFoldDB" id="A0A8J6AY00"/>
<keyword evidence="4" id="KW-1185">Reference proteome</keyword>
<feature type="compositionally biased region" description="Basic residues" evidence="2">
    <location>
        <begin position="145"/>
        <end position="154"/>
    </location>
</feature>
<feature type="coiled-coil region" evidence="1">
    <location>
        <begin position="289"/>
        <end position="316"/>
    </location>
</feature>
<protein>
    <submittedName>
        <fullName evidence="3">Chromosome partition protein Smc</fullName>
    </submittedName>
</protein>
<evidence type="ECO:0000313" key="3">
    <source>
        <dbReference type="EMBL" id="KAG9391188.1"/>
    </source>
</evidence>
<organism evidence="3 4">
    <name type="scientific">Carpediemonas membranifera</name>
    <dbReference type="NCBI Taxonomy" id="201153"/>
    <lineage>
        <taxon>Eukaryota</taxon>
        <taxon>Metamonada</taxon>
        <taxon>Carpediemonas-like organisms</taxon>
        <taxon>Carpediemonas</taxon>
    </lineage>
</organism>
<proteinExistence type="predicted"/>
<comment type="caution">
    <text evidence="3">The sequence shown here is derived from an EMBL/GenBank/DDBJ whole genome shotgun (WGS) entry which is preliminary data.</text>
</comment>
<keyword evidence="1" id="KW-0175">Coiled coil</keyword>
<evidence type="ECO:0000256" key="2">
    <source>
        <dbReference type="SAM" id="MobiDB-lite"/>
    </source>
</evidence>
<feature type="region of interest" description="Disordered" evidence="2">
    <location>
        <begin position="105"/>
        <end position="157"/>
    </location>
</feature>
<accession>A0A8J6AY00</accession>
<feature type="compositionally biased region" description="Low complexity" evidence="2">
    <location>
        <begin position="129"/>
        <end position="144"/>
    </location>
</feature>
<sequence>MDERTFIVPHGTFKDFKSITDKHGLASYGVVSGRGQDGHPTAVICQLSEIDNAMSSITDANVAPYAFTFAAQADISAAVPLPGKMSLEEAVDAITAGNAIISDAQHHAKSVQRPKAAVPSKPVSRPASKPAAAKGKVATKTAKPAIKKTAKKKSAQSSMAMFIKNRSPEEQKRLFGLISRNKQIIGEFEQITEAAKHNSHRARHYAKDEVESSVKQLADLKESYRLMLKASELSGDAPIADSKEMHEERRKAIELEGILEIEQLDTEISTLTKDSTSLTDVEKAASSALSAVEKEIAALSAEIADSEARYQRVVEELCRRVGVGRVKAALPQLMPQKGGRA</sequence>
<dbReference type="Proteomes" id="UP000717585">
    <property type="component" value="Unassembled WGS sequence"/>
</dbReference>
<name>A0A8J6AY00_9EUKA</name>
<dbReference type="EMBL" id="JAHDYR010000062">
    <property type="protein sequence ID" value="KAG9391188.1"/>
    <property type="molecule type" value="Genomic_DNA"/>
</dbReference>